<gene>
    <name evidence="2" type="ORF">LPTSP4_02680</name>
</gene>
<name>A0A2P2DVV5_9LEPT</name>
<reference evidence="2 3" key="1">
    <citation type="submission" date="2018-02" db="EMBL/GenBank/DDBJ databases">
        <title>Novel Leptospira species isolated from soil and water in Japan.</title>
        <authorList>
            <person name="Nakao R."/>
            <person name="Masuzawa T."/>
        </authorList>
    </citation>
    <scope>NUCLEOTIDE SEQUENCE [LARGE SCALE GENOMIC DNA]</scope>
    <source>
        <strain evidence="2 3">YH101</strain>
    </source>
</reference>
<comment type="caution">
    <text evidence="2">The sequence shown here is derived from an EMBL/GenBank/DDBJ whole genome shotgun (WGS) entry which is preliminary data.</text>
</comment>
<evidence type="ECO:0000313" key="2">
    <source>
        <dbReference type="EMBL" id="GBF48768.1"/>
    </source>
</evidence>
<dbReference type="AlphaFoldDB" id="A0A2P2DVV5"/>
<keyword evidence="1" id="KW-1133">Transmembrane helix</keyword>
<dbReference type="Proteomes" id="UP000245133">
    <property type="component" value="Unassembled WGS sequence"/>
</dbReference>
<organism evidence="2 3">
    <name type="scientific">Leptospira ryugenii</name>
    <dbReference type="NCBI Taxonomy" id="1917863"/>
    <lineage>
        <taxon>Bacteria</taxon>
        <taxon>Pseudomonadati</taxon>
        <taxon>Spirochaetota</taxon>
        <taxon>Spirochaetia</taxon>
        <taxon>Leptospirales</taxon>
        <taxon>Leptospiraceae</taxon>
        <taxon>Leptospira</taxon>
    </lineage>
</organism>
<keyword evidence="3" id="KW-1185">Reference proteome</keyword>
<dbReference type="NCBIfam" id="NF047517">
    <property type="entry name" value="LIC_12586_fam"/>
    <property type="match status" value="1"/>
</dbReference>
<feature type="transmembrane region" description="Helical" evidence="1">
    <location>
        <begin position="31"/>
        <end position="51"/>
    </location>
</feature>
<dbReference type="RefSeq" id="WP_108972936.1">
    <property type="nucleotide sequence ID" value="NZ_BFBB01000002.1"/>
</dbReference>
<keyword evidence="1" id="KW-0812">Transmembrane</keyword>
<proteinExistence type="predicted"/>
<dbReference type="EMBL" id="BFBB01000002">
    <property type="protein sequence ID" value="GBF48768.1"/>
    <property type="molecule type" value="Genomic_DNA"/>
</dbReference>
<accession>A0A2P2DVV5</accession>
<evidence type="ECO:0000256" key="1">
    <source>
        <dbReference type="SAM" id="Phobius"/>
    </source>
</evidence>
<keyword evidence="1" id="KW-0472">Membrane</keyword>
<sequence length="729" mass="84535">MKFALPLISERDLRDTLSRFLLASKIHRPKLTSALLFLVVVCLQIVSYLLFEHYIRTKRIPLSALRGFVTNTINQELGKAVDLGVLDFSIREGLILEDLAISQEEDFSYNSYLLKVKKVTFHIESYFAKVPQIDRIDFYSPQLILNNDENLETSLIKYFKSSRIKEVIFHDTRVTLIKDNEIIVDWKEGWDIHFKREGEKIFVSYSNGMFWIPNATRIKGQGYLSETKEEDFSFQLEWKNYPSEEAPLLSKYLLGANLQSAVLSGDATWTRLSDGSNLIKGNVEFENTTFTFPLVSSYIVSGFRFQESFLFQKDQELREFTTRDFLLKWEIQKLQGPKEILLVRKVQFDIEDIASLSDYLIDIASGESLPIAGKVRGNIDIKETGEKDRWFQVRGDIKGEDLSYGSTSFLFKEGQFEINVSDQNQTKLNLKGELFNKPVQFNLTSILEWSRSKKTDGTFYYPLSSKTKANLVLKELIASDWIPLYQNWKQDTLEEIKERQEKLIPEEYFYQKKLYKYFLETLAWESGIQVDSYYPFEGSGSLGPLKGSLLAKDGRFSFNVNLPNNESKMSIGSYYATKTPNFSFSLFLKAYPWGTSWMSLCGMELNPEKIEFDYSYNSQGSDYYTLSKDARYSYFVKLISTKVTNKEIISKLNLSEKILKDPFDLEFNLDHYFDSDYARNIVLTSPTLDIKGYAQNKSGQFYYSVYGLLGEVRSSWSITEDENRRCSIK</sequence>
<dbReference type="OrthoDB" id="337900at2"/>
<evidence type="ECO:0000313" key="3">
    <source>
        <dbReference type="Proteomes" id="UP000245133"/>
    </source>
</evidence>
<evidence type="ECO:0008006" key="4">
    <source>
        <dbReference type="Google" id="ProtNLM"/>
    </source>
</evidence>
<protein>
    <recommendedName>
        <fullName evidence="4">DUF3971 domain-containing protein</fullName>
    </recommendedName>
</protein>